<evidence type="ECO:0000313" key="1">
    <source>
        <dbReference type="EMBL" id="NDV62016.1"/>
    </source>
</evidence>
<evidence type="ECO:0000313" key="2">
    <source>
        <dbReference type="Proteomes" id="UP000478417"/>
    </source>
</evidence>
<organism evidence="1 2">
    <name type="scientific">Oceanipulchritudo coccoides</name>
    <dbReference type="NCBI Taxonomy" id="2706888"/>
    <lineage>
        <taxon>Bacteria</taxon>
        <taxon>Pseudomonadati</taxon>
        <taxon>Verrucomicrobiota</taxon>
        <taxon>Opitutia</taxon>
        <taxon>Puniceicoccales</taxon>
        <taxon>Oceanipulchritudinaceae</taxon>
        <taxon>Oceanipulchritudo</taxon>
    </lineage>
</organism>
<accession>A0A6B2M0Y0</accession>
<dbReference type="EMBL" id="JAAGNX010000002">
    <property type="protein sequence ID" value="NDV62016.1"/>
    <property type="molecule type" value="Genomic_DNA"/>
</dbReference>
<dbReference type="AlphaFoldDB" id="A0A6B2M0Y0"/>
<gene>
    <name evidence="1" type="ORF">G0Q06_06095</name>
</gene>
<protein>
    <submittedName>
        <fullName evidence="1">Uncharacterized protein</fullName>
    </submittedName>
</protein>
<sequence length="162" mass="17098">MNISGAGFGVRRSDGVIAWAALTALNGATAEHLITTSTEWILSDGTPTGEFREAPGAPFDVETSATLSVQFAYDGTSAVVIAFGGYDTDAKIDNIVIKSPTPIGDTWAGFEIINGQFVDTGSLLGILEISSDPWVYSYTIGKYIFAPQSAVARSGGWFYAMP</sequence>
<comment type="caution">
    <text evidence="1">The sequence shown here is derived from an EMBL/GenBank/DDBJ whole genome shotgun (WGS) entry which is preliminary data.</text>
</comment>
<keyword evidence="2" id="KW-1185">Reference proteome</keyword>
<name>A0A6B2M0Y0_9BACT</name>
<dbReference type="Proteomes" id="UP000478417">
    <property type="component" value="Unassembled WGS sequence"/>
</dbReference>
<dbReference type="RefSeq" id="WP_163963537.1">
    <property type="nucleotide sequence ID" value="NZ_JAAGNX010000002.1"/>
</dbReference>
<proteinExistence type="predicted"/>
<reference evidence="1 2" key="1">
    <citation type="submission" date="2020-02" db="EMBL/GenBank/DDBJ databases">
        <title>Albibacoteraceae fam. nov., the first described family within the subdivision 4 Verrucomicrobia.</title>
        <authorList>
            <person name="Xi F."/>
        </authorList>
    </citation>
    <scope>NUCLEOTIDE SEQUENCE [LARGE SCALE GENOMIC DNA]</scope>
    <source>
        <strain evidence="1 2">CK1056</strain>
    </source>
</reference>